<keyword evidence="3" id="KW-1185">Reference proteome</keyword>
<feature type="region of interest" description="Disordered" evidence="1">
    <location>
        <begin position="83"/>
        <end position="131"/>
    </location>
</feature>
<dbReference type="EMBL" id="JAUFPN010000023">
    <property type="protein sequence ID" value="MDN3563298.1"/>
    <property type="molecule type" value="Genomic_DNA"/>
</dbReference>
<comment type="caution">
    <text evidence="2">The sequence shown here is derived from an EMBL/GenBank/DDBJ whole genome shotgun (WGS) entry which is preliminary data.</text>
</comment>
<evidence type="ECO:0000256" key="1">
    <source>
        <dbReference type="SAM" id="MobiDB-lite"/>
    </source>
</evidence>
<dbReference type="RefSeq" id="WP_290315040.1">
    <property type="nucleotide sequence ID" value="NZ_JAUFPN010000023.1"/>
</dbReference>
<feature type="compositionally biased region" description="Low complexity" evidence="1">
    <location>
        <begin position="96"/>
        <end position="108"/>
    </location>
</feature>
<evidence type="ECO:0000313" key="3">
    <source>
        <dbReference type="Proteomes" id="UP001529369"/>
    </source>
</evidence>
<accession>A0ABT8A0R9</accession>
<sequence>MPRIAREDHATIRHRIDIKGHKVAEVAAAYGCTPANIYAILARLRRQETPGAGQAVAAASITEVQATDAASADLLSGLTDVASEPTASVGPPEQHAVASSASPAARPALVPPPPPRSGRREAPARLPLPAPTLPATKAGYGLLMRTIDGEEAIHPFRSLEELLSAAKPILRMAARSSEPVWFSIQPIDLAALEESF</sequence>
<gene>
    <name evidence="2" type="ORF">QWZ14_02775</name>
</gene>
<evidence type="ECO:0000313" key="2">
    <source>
        <dbReference type="EMBL" id="MDN3563298.1"/>
    </source>
</evidence>
<organism evidence="2 3">
    <name type="scientific">Paeniroseomonas aquatica</name>
    <dbReference type="NCBI Taxonomy" id="373043"/>
    <lineage>
        <taxon>Bacteria</taxon>
        <taxon>Pseudomonadati</taxon>
        <taxon>Pseudomonadota</taxon>
        <taxon>Alphaproteobacteria</taxon>
        <taxon>Acetobacterales</taxon>
        <taxon>Acetobacteraceae</taxon>
        <taxon>Paeniroseomonas</taxon>
    </lineage>
</organism>
<reference evidence="3" key="1">
    <citation type="journal article" date="2019" name="Int. J. Syst. Evol. Microbiol.">
        <title>The Global Catalogue of Microorganisms (GCM) 10K type strain sequencing project: providing services to taxonomists for standard genome sequencing and annotation.</title>
        <authorList>
            <consortium name="The Broad Institute Genomics Platform"/>
            <consortium name="The Broad Institute Genome Sequencing Center for Infectious Disease"/>
            <person name="Wu L."/>
            <person name="Ma J."/>
        </authorList>
    </citation>
    <scope>NUCLEOTIDE SEQUENCE [LARGE SCALE GENOMIC DNA]</scope>
    <source>
        <strain evidence="3">CECT 7131</strain>
    </source>
</reference>
<protein>
    <submittedName>
        <fullName evidence="2">Uncharacterized protein</fullName>
    </submittedName>
</protein>
<dbReference type="Proteomes" id="UP001529369">
    <property type="component" value="Unassembled WGS sequence"/>
</dbReference>
<proteinExistence type="predicted"/>
<name>A0ABT8A0R9_9PROT</name>